<dbReference type="InterPro" id="IPR025668">
    <property type="entry name" value="Tnp_DDE_dom"/>
</dbReference>
<dbReference type="AlphaFoldDB" id="A0A0U5JK26"/>
<evidence type="ECO:0000259" key="1">
    <source>
        <dbReference type="Pfam" id="PF13737"/>
    </source>
</evidence>
<dbReference type="InParanoid" id="A0A0U5JK26"/>
<accession>A0A0U5JK26</accession>
<evidence type="ECO:0000313" key="2">
    <source>
        <dbReference type="EMBL" id="CUI18150.1"/>
    </source>
</evidence>
<sequence length="135" mass="15590">MQTGPTYRIRNWAEYNKALIQRGSITVWVDEKAIKNWFSSYHTCQAGRSATYSDEAILMLLILRQVYKRSLRSLQGFAQSLFTAMGPSYSHISRRAKSLHKRISQLTKGKQARHIIFHSTGLKVHGEGEWKVKLH</sequence>
<geneLocation type="plasmid" evidence="3">
    <name>pPNK</name>
</geneLocation>
<reference evidence="3" key="1">
    <citation type="submission" date="2015-09" db="EMBL/GenBank/DDBJ databases">
        <authorList>
            <person name="Bertelli C."/>
        </authorList>
    </citation>
    <scope>NUCLEOTIDE SEQUENCE [LARGE SCALE GENOMIC DNA]</scope>
    <source>
        <strain evidence="3">KNic</strain>
        <plasmid evidence="3">pPNK</plasmid>
    </source>
</reference>
<dbReference type="InterPro" id="IPR053172">
    <property type="entry name" value="Tn903_transposase"/>
</dbReference>
<dbReference type="RefSeq" id="WP_079992975.1">
    <property type="nucleotide sequence ID" value="NZ_LN879503.1"/>
</dbReference>
<dbReference type="EMBL" id="LN879503">
    <property type="protein sequence ID" value="CUI18150.1"/>
    <property type="molecule type" value="Genomic_DNA"/>
</dbReference>
<name>A0A0U5JK26_9BACT</name>
<dbReference type="PANTHER" id="PTHR34631:SF3">
    <property type="entry name" value="ISSOD12 TRANSPOSASE TNPA_ISSOD12"/>
    <property type="match status" value="1"/>
</dbReference>
<dbReference type="Pfam" id="PF13737">
    <property type="entry name" value="DDE_Tnp_1_5"/>
    <property type="match status" value="1"/>
</dbReference>
<feature type="domain" description="Transposase DDE" evidence="1">
    <location>
        <begin position="20"/>
        <end position="127"/>
    </location>
</feature>
<dbReference type="PATRIC" id="fig|389348.3.peg.2864"/>
<protein>
    <submittedName>
        <fullName evidence="2">Transposase</fullName>
    </submittedName>
</protein>
<organism evidence="2 3">
    <name type="scientific">Candidatus Protochlamydia naegleriophila</name>
    <dbReference type="NCBI Taxonomy" id="389348"/>
    <lineage>
        <taxon>Bacteria</taxon>
        <taxon>Pseudomonadati</taxon>
        <taxon>Chlamydiota</taxon>
        <taxon>Chlamydiia</taxon>
        <taxon>Parachlamydiales</taxon>
        <taxon>Parachlamydiaceae</taxon>
        <taxon>Candidatus Protochlamydia</taxon>
    </lineage>
</organism>
<gene>
    <name evidence="2" type="ORF">PNK_p0096</name>
</gene>
<evidence type="ECO:0000313" key="3">
    <source>
        <dbReference type="Proteomes" id="UP000069902"/>
    </source>
</evidence>
<keyword evidence="3" id="KW-1185">Reference proteome</keyword>
<proteinExistence type="predicted"/>
<dbReference type="Proteomes" id="UP000069902">
    <property type="component" value="Plasmid pPNK"/>
</dbReference>
<dbReference type="PANTHER" id="PTHR34631">
    <property type="match status" value="1"/>
</dbReference>
<dbReference type="KEGG" id="pnl:PNK_p0096"/>